<dbReference type="Proteomes" id="UP000694941">
    <property type="component" value="Unplaced"/>
</dbReference>
<keyword evidence="1" id="KW-0413">Isomerase</keyword>
<name>A0ABM1C196_LIMPO</name>
<gene>
    <name evidence="4" type="primary">LOC106476376</name>
</gene>
<organism evidence="3 4">
    <name type="scientific">Limulus polyphemus</name>
    <name type="common">Atlantic horseshoe crab</name>
    <dbReference type="NCBI Taxonomy" id="6850"/>
    <lineage>
        <taxon>Eukaryota</taxon>
        <taxon>Metazoa</taxon>
        <taxon>Ecdysozoa</taxon>
        <taxon>Arthropoda</taxon>
        <taxon>Chelicerata</taxon>
        <taxon>Merostomata</taxon>
        <taxon>Xiphosura</taxon>
        <taxon>Limulidae</taxon>
        <taxon>Limulus</taxon>
    </lineage>
</organism>
<feature type="signal peptide" evidence="2">
    <location>
        <begin position="1"/>
        <end position="17"/>
    </location>
</feature>
<dbReference type="Gene3D" id="3.30.70.660">
    <property type="entry name" value="Pseudouridine synthase I, catalytic domain, C-terminal subdomain"/>
    <property type="match status" value="1"/>
</dbReference>
<sequence length="278" mass="31482">MTTVRVLLKVFPILILGSKNFLQTVRTVGKKKRISNIQTFHSIIAAMNQGEFGKGEKRCSAGDEETLTLEITKKPKLENEDFLKDITVDEQHKSEDLSSESPKQRFKKMAVLLSYSGKGYLGMQRNPGVKTIEEDLFQAMYKTGLILQAHIDRPQQINFQRAARTDKGVSAVRQIVSLKLPVTEKPDGIVEKINNHLPPQIRVISIKRTTKGFNSKISCDARTYAYMLPTFAFTPPEVLTKEDYTIPSENIKKLNDLLALYKGTHNYHNFTSGSVKHR</sequence>
<keyword evidence="2" id="KW-0732">Signal</keyword>
<dbReference type="Gene3D" id="3.30.70.580">
    <property type="entry name" value="Pseudouridine synthase I, catalytic domain, N-terminal subdomain"/>
    <property type="match status" value="1"/>
</dbReference>
<evidence type="ECO:0000256" key="2">
    <source>
        <dbReference type="SAM" id="SignalP"/>
    </source>
</evidence>
<reference evidence="4" key="1">
    <citation type="submission" date="2025-08" db="UniProtKB">
        <authorList>
            <consortium name="RefSeq"/>
        </authorList>
    </citation>
    <scope>IDENTIFICATION</scope>
    <source>
        <tissue evidence="4">Muscle</tissue>
    </source>
</reference>
<dbReference type="SUPFAM" id="SSF55120">
    <property type="entry name" value="Pseudouridine synthase"/>
    <property type="match status" value="1"/>
</dbReference>
<dbReference type="RefSeq" id="XP_013792490.2">
    <property type="nucleotide sequence ID" value="XM_013937036.2"/>
</dbReference>
<keyword evidence="3" id="KW-1185">Reference proteome</keyword>
<dbReference type="InterPro" id="IPR020095">
    <property type="entry name" value="PsdUridine_synth_TruA_C"/>
</dbReference>
<accession>A0ABM1C196</accession>
<dbReference type="CDD" id="cd02568">
    <property type="entry name" value="PseudoU_synth_PUS1_PUS2"/>
    <property type="match status" value="1"/>
</dbReference>
<proteinExistence type="predicted"/>
<dbReference type="GeneID" id="106476376"/>
<dbReference type="InterPro" id="IPR020103">
    <property type="entry name" value="PsdUridine_synth_cat_dom_sf"/>
</dbReference>
<feature type="chain" id="PRO_5045432301" evidence="2">
    <location>
        <begin position="18"/>
        <end position="278"/>
    </location>
</feature>
<dbReference type="InterPro" id="IPR001406">
    <property type="entry name" value="PsdUridine_synth_TruA"/>
</dbReference>
<evidence type="ECO:0000313" key="4">
    <source>
        <dbReference type="RefSeq" id="XP_013792490.2"/>
    </source>
</evidence>
<dbReference type="PANTHER" id="PTHR11142:SF4">
    <property type="entry name" value="PSEUDOURIDYLATE SYNTHASE 1 HOMOLOG"/>
    <property type="match status" value="1"/>
</dbReference>
<evidence type="ECO:0000313" key="3">
    <source>
        <dbReference type="Proteomes" id="UP000694941"/>
    </source>
</evidence>
<dbReference type="PANTHER" id="PTHR11142">
    <property type="entry name" value="PSEUDOURIDYLATE SYNTHASE"/>
    <property type="match status" value="1"/>
</dbReference>
<protein>
    <submittedName>
        <fullName evidence="4">tRNA pseudouridine synthase A, mitochondrial-like isoform X1</fullName>
    </submittedName>
</protein>
<dbReference type="InterPro" id="IPR020094">
    <property type="entry name" value="TruA/RsuA/RluB/E/F_N"/>
</dbReference>
<evidence type="ECO:0000256" key="1">
    <source>
        <dbReference type="ARBA" id="ARBA00023235"/>
    </source>
</evidence>
<dbReference type="InterPro" id="IPR041708">
    <property type="entry name" value="PUS1/PUS2-like"/>
</dbReference>